<dbReference type="InterPro" id="IPR006597">
    <property type="entry name" value="Sel1-like"/>
</dbReference>
<keyword evidence="3" id="KW-1185">Reference proteome</keyword>
<dbReference type="Pfam" id="PF08238">
    <property type="entry name" value="Sel1"/>
    <property type="match status" value="1"/>
</dbReference>
<protein>
    <recommendedName>
        <fullName evidence="4">TPR repeat protein</fullName>
    </recommendedName>
</protein>
<accession>A0A2R4BLX0</accession>
<dbReference type="SUPFAM" id="SSF48452">
    <property type="entry name" value="TPR-like"/>
    <property type="match status" value="1"/>
</dbReference>
<dbReference type="KEGG" id="tak:Tharo_1394"/>
<dbReference type="SUPFAM" id="SSF81901">
    <property type="entry name" value="HCP-like"/>
    <property type="match status" value="1"/>
</dbReference>
<name>A0A2R4BLX0_THAAR</name>
<evidence type="ECO:0008006" key="4">
    <source>
        <dbReference type="Google" id="ProtNLM"/>
    </source>
</evidence>
<feature type="chain" id="PRO_5015315478" description="TPR repeat protein" evidence="1">
    <location>
        <begin position="22"/>
        <end position="549"/>
    </location>
</feature>
<dbReference type="InterPro" id="IPR011990">
    <property type="entry name" value="TPR-like_helical_dom_sf"/>
</dbReference>
<dbReference type="Proteomes" id="UP000241885">
    <property type="component" value="Chromosome"/>
</dbReference>
<dbReference type="EMBL" id="CP028339">
    <property type="protein sequence ID" value="AVR88319.1"/>
    <property type="molecule type" value="Genomic_DNA"/>
</dbReference>
<keyword evidence="1" id="KW-0732">Signal</keyword>
<gene>
    <name evidence="2" type="ORF">Tharo_1394</name>
</gene>
<dbReference type="AlphaFoldDB" id="A0A2R4BLX0"/>
<sequence length="549" mass="59382">MKRILVAVWVLLAAGAGPAVADLNTGQRALDLSDYPKALAELRPLAERGNSKAQFLLGKMYTFGWGVAQDKEEGLRWYREAASRGLPEARALLIRLCERDSDAASVAAQTERLNGLGPLELLRNGRSLCAKAALQLEARLEKDPAEATSRYRLLGYYYFNAAGEIGAPKTIEARRRHILWLIAEDPGSELGGAVEARIAPAGNALADPQGYAEGSRLWLQQVDRASASATVFAHAAAYHQIHDKPTAERILLAAKSRFPAAAEHYDASLGYLYALAVLGVSGLNHTGIPVAASPQEASSPFAAKARKALEQSESAALAGVAGKILSQYGAMMQAFGTSATGERTLAEKLLTRAERLQPGNPLWAETLGQHLLMMAKPGRAGGGDGRAMQRALGYLEKSLAQTGEPEWRMSRLQEVAKLALKLGEQAKAERYARELLALAEPHPQDEKYGPAWHDGHMVMGQLALQRGSVAEAREHLRAAGETAGGGTLTSFGPNMGLARDLLQRGEKQAVIDYLRQCQNFWTGAQVPIERWIQDIEHGRTPEFGANLEY</sequence>
<evidence type="ECO:0000256" key="1">
    <source>
        <dbReference type="SAM" id="SignalP"/>
    </source>
</evidence>
<evidence type="ECO:0000313" key="3">
    <source>
        <dbReference type="Proteomes" id="UP000241885"/>
    </source>
</evidence>
<dbReference type="SMART" id="SM00671">
    <property type="entry name" value="SEL1"/>
    <property type="match status" value="1"/>
</dbReference>
<feature type="signal peptide" evidence="1">
    <location>
        <begin position="1"/>
        <end position="21"/>
    </location>
</feature>
<evidence type="ECO:0000313" key="2">
    <source>
        <dbReference type="EMBL" id="AVR88319.1"/>
    </source>
</evidence>
<dbReference type="Gene3D" id="1.25.40.10">
    <property type="entry name" value="Tetratricopeptide repeat domain"/>
    <property type="match status" value="2"/>
</dbReference>
<reference evidence="2 3" key="1">
    <citation type="submission" date="2018-03" db="EMBL/GenBank/DDBJ databases">
        <title>Complete genome sequence of Thauera aromatica, a model organism for studying aromatic compound degradation under denitrifying conditions.</title>
        <authorList>
            <person name="Lo H.-Y."/>
            <person name="Goris T."/>
            <person name="Boll M."/>
            <person name="Mueller J.A."/>
        </authorList>
    </citation>
    <scope>NUCLEOTIDE SEQUENCE [LARGE SCALE GENOMIC DNA]</scope>
    <source>
        <strain evidence="2 3">K172</strain>
    </source>
</reference>
<organism evidence="2 3">
    <name type="scientific">Thauera aromatica K172</name>
    <dbReference type="NCBI Taxonomy" id="44139"/>
    <lineage>
        <taxon>Bacteria</taxon>
        <taxon>Pseudomonadati</taxon>
        <taxon>Pseudomonadota</taxon>
        <taxon>Betaproteobacteria</taxon>
        <taxon>Rhodocyclales</taxon>
        <taxon>Zoogloeaceae</taxon>
        <taxon>Thauera</taxon>
    </lineage>
</organism>
<proteinExistence type="predicted"/>